<evidence type="ECO:0008006" key="4">
    <source>
        <dbReference type="Google" id="ProtNLM"/>
    </source>
</evidence>
<gene>
    <name evidence="2" type="ORF">PAECIP111802_06958</name>
</gene>
<keyword evidence="1" id="KW-0812">Transmembrane</keyword>
<name>A0ABN7TW55_9BACL</name>
<dbReference type="EMBL" id="CAJVCE010000040">
    <property type="protein sequence ID" value="CAG7658131.1"/>
    <property type="molecule type" value="Genomic_DNA"/>
</dbReference>
<keyword evidence="1" id="KW-0472">Membrane</keyword>
<protein>
    <recommendedName>
        <fullName evidence="4">DUF3976 domain-containing protein</fullName>
    </recommendedName>
</protein>
<feature type="transmembrane region" description="Helical" evidence="1">
    <location>
        <begin position="6"/>
        <end position="26"/>
    </location>
</feature>
<reference evidence="2 3" key="1">
    <citation type="submission" date="2021-06" db="EMBL/GenBank/DDBJ databases">
        <authorList>
            <person name="Criscuolo A."/>
        </authorList>
    </citation>
    <scope>NUCLEOTIDE SEQUENCE [LARGE SCALE GENOMIC DNA]</scope>
    <source>
        <strain evidence="3">CIP 111802</strain>
    </source>
</reference>
<accession>A0ABN7TW55</accession>
<evidence type="ECO:0000256" key="1">
    <source>
        <dbReference type="SAM" id="Phobius"/>
    </source>
</evidence>
<feature type="transmembrane region" description="Helical" evidence="1">
    <location>
        <begin position="38"/>
        <end position="56"/>
    </location>
</feature>
<evidence type="ECO:0000313" key="2">
    <source>
        <dbReference type="EMBL" id="CAG7658131.1"/>
    </source>
</evidence>
<organism evidence="2 3">
    <name type="scientific">Paenibacillus allorhizosphaerae</name>
    <dbReference type="NCBI Taxonomy" id="2849866"/>
    <lineage>
        <taxon>Bacteria</taxon>
        <taxon>Bacillati</taxon>
        <taxon>Bacillota</taxon>
        <taxon>Bacilli</taxon>
        <taxon>Bacillales</taxon>
        <taxon>Paenibacillaceae</taxon>
        <taxon>Paenibacillus</taxon>
    </lineage>
</organism>
<comment type="caution">
    <text evidence="2">The sequence shown here is derived from an EMBL/GenBank/DDBJ whole genome shotgun (WGS) entry which is preliminary data.</text>
</comment>
<keyword evidence="3" id="KW-1185">Reference proteome</keyword>
<evidence type="ECO:0000313" key="3">
    <source>
        <dbReference type="Proteomes" id="UP000730618"/>
    </source>
</evidence>
<sequence length="59" mass="6661">MFHPIFDYIVIFLFLIVSAITLTFVAKSDGRGMQKFRTKIIALYGIMGIVVLLIFAHGL</sequence>
<proteinExistence type="predicted"/>
<dbReference type="Proteomes" id="UP000730618">
    <property type="component" value="Unassembled WGS sequence"/>
</dbReference>
<keyword evidence="1" id="KW-1133">Transmembrane helix</keyword>